<sequence>MSNTTPPPMAEKSDSIATAQSRQSTTPEASTRPVTRSQARQGLSADTPIATKVNNADKKGKDSAAATTATATTTIATTATATKTTSTVTGSPTTT</sequence>
<dbReference type="Proteomes" id="UP001642501">
    <property type="component" value="Unassembled WGS sequence"/>
</dbReference>
<proteinExistence type="predicted"/>
<dbReference type="EMBL" id="CAWUOM010000392">
    <property type="protein sequence ID" value="CAK7275660.1"/>
    <property type="molecule type" value="Genomic_DNA"/>
</dbReference>
<evidence type="ECO:0000313" key="2">
    <source>
        <dbReference type="EMBL" id="CAK7275660.1"/>
    </source>
</evidence>
<evidence type="ECO:0000313" key="3">
    <source>
        <dbReference type="Proteomes" id="UP001642501"/>
    </source>
</evidence>
<name>A0ABP0E506_9PEZI</name>
<protein>
    <submittedName>
        <fullName evidence="2">Uncharacterized protein</fullName>
    </submittedName>
</protein>
<accession>A0ABP0E506</accession>
<gene>
    <name evidence="2" type="ORF">SEPCBS57363_006821</name>
</gene>
<feature type="compositionally biased region" description="Polar residues" evidence="1">
    <location>
        <begin position="15"/>
        <end position="41"/>
    </location>
</feature>
<comment type="caution">
    <text evidence="2">The sequence shown here is derived from an EMBL/GenBank/DDBJ whole genome shotgun (WGS) entry which is preliminary data.</text>
</comment>
<feature type="region of interest" description="Disordered" evidence="1">
    <location>
        <begin position="1"/>
        <end position="65"/>
    </location>
</feature>
<keyword evidence="3" id="KW-1185">Reference proteome</keyword>
<evidence type="ECO:0000256" key="1">
    <source>
        <dbReference type="SAM" id="MobiDB-lite"/>
    </source>
</evidence>
<feature type="non-terminal residue" evidence="2">
    <location>
        <position position="95"/>
    </location>
</feature>
<organism evidence="2 3">
    <name type="scientific">Sporothrix epigloea</name>
    <dbReference type="NCBI Taxonomy" id="1892477"/>
    <lineage>
        <taxon>Eukaryota</taxon>
        <taxon>Fungi</taxon>
        <taxon>Dikarya</taxon>
        <taxon>Ascomycota</taxon>
        <taxon>Pezizomycotina</taxon>
        <taxon>Sordariomycetes</taxon>
        <taxon>Sordariomycetidae</taxon>
        <taxon>Ophiostomatales</taxon>
        <taxon>Ophiostomataceae</taxon>
        <taxon>Sporothrix</taxon>
    </lineage>
</organism>
<reference evidence="2 3" key="1">
    <citation type="submission" date="2024-01" db="EMBL/GenBank/DDBJ databases">
        <authorList>
            <person name="Allen C."/>
            <person name="Tagirdzhanova G."/>
        </authorList>
    </citation>
    <scope>NUCLEOTIDE SEQUENCE [LARGE SCALE GENOMIC DNA]</scope>
    <source>
        <strain evidence="2 3">CBS 573.63</strain>
    </source>
</reference>